<keyword evidence="3" id="KW-0238">DNA-binding</keyword>
<comment type="similarity">
    <text evidence="1">Belongs to the LysR transcriptional regulatory family.</text>
</comment>
<dbReference type="InterPro" id="IPR036388">
    <property type="entry name" value="WH-like_DNA-bd_sf"/>
</dbReference>
<evidence type="ECO:0000313" key="7">
    <source>
        <dbReference type="Proteomes" id="UP001593833"/>
    </source>
</evidence>
<dbReference type="Gene3D" id="1.10.10.10">
    <property type="entry name" value="Winged helix-like DNA-binding domain superfamily/Winged helix DNA-binding domain"/>
    <property type="match status" value="1"/>
</dbReference>
<keyword evidence="7" id="KW-1185">Reference proteome</keyword>
<name>A0ABV6YMA2_UNCEI</name>
<organism evidence="6 7">
    <name type="scientific">Eiseniibacteriota bacterium</name>
    <dbReference type="NCBI Taxonomy" id="2212470"/>
    <lineage>
        <taxon>Bacteria</taxon>
        <taxon>Candidatus Eiseniibacteriota</taxon>
    </lineage>
</organism>
<evidence type="ECO:0000259" key="5">
    <source>
        <dbReference type="PROSITE" id="PS50931"/>
    </source>
</evidence>
<evidence type="ECO:0000256" key="1">
    <source>
        <dbReference type="ARBA" id="ARBA00009437"/>
    </source>
</evidence>
<keyword evidence="4" id="KW-0804">Transcription</keyword>
<feature type="domain" description="HTH lysR-type" evidence="5">
    <location>
        <begin position="28"/>
        <end position="85"/>
    </location>
</feature>
<comment type="caution">
    <text evidence="6">The sequence shown here is derived from an EMBL/GenBank/DDBJ whole genome shotgun (WGS) entry which is preliminary data.</text>
</comment>
<dbReference type="EMBL" id="JBHPKH010000167">
    <property type="protein sequence ID" value="MFC1573446.1"/>
    <property type="molecule type" value="Genomic_DNA"/>
</dbReference>
<evidence type="ECO:0000256" key="3">
    <source>
        <dbReference type="ARBA" id="ARBA00023125"/>
    </source>
</evidence>
<dbReference type="PROSITE" id="PS50931">
    <property type="entry name" value="HTH_LYSR"/>
    <property type="match status" value="1"/>
</dbReference>
<evidence type="ECO:0000256" key="4">
    <source>
        <dbReference type="ARBA" id="ARBA00023163"/>
    </source>
</evidence>
<sequence>MSGRPRGFATPSKVTAQDATRCREEKAMQIETLKVFCDVVETKSFSKAAVLNFISQSAVSQQMRSIEDRFDQKLIERGKRNLAPTLAGQQLYEVAKDVLLRLEELEQRMQRLSKSVVGDVRVATIYSVGMHELHSYITEFMRRYPGARANL</sequence>
<accession>A0ABV6YMA2</accession>
<feature type="non-terminal residue" evidence="6">
    <location>
        <position position="151"/>
    </location>
</feature>
<dbReference type="PANTHER" id="PTHR30126">
    <property type="entry name" value="HTH-TYPE TRANSCRIPTIONAL REGULATOR"/>
    <property type="match status" value="1"/>
</dbReference>
<dbReference type="InterPro" id="IPR000847">
    <property type="entry name" value="LysR_HTH_N"/>
</dbReference>
<dbReference type="Pfam" id="PF00126">
    <property type="entry name" value="HTH_1"/>
    <property type="match status" value="1"/>
</dbReference>
<dbReference type="SUPFAM" id="SSF46785">
    <property type="entry name" value="Winged helix' DNA-binding domain"/>
    <property type="match status" value="1"/>
</dbReference>
<dbReference type="Proteomes" id="UP001593833">
    <property type="component" value="Unassembled WGS sequence"/>
</dbReference>
<gene>
    <name evidence="6" type="ORF">ACFL6M_07605</name>
</gene>
<proteinExistence type="inferred from homology"/>
<keyword evidence="2" id="KW-0805">Transcription regulation</keyword>
<evidence type="ECO:0000256" key="2">
    <source>
        <dbReference type="ARBA" id="ARBA00023015"/>
    </source>
</evidence>
<reference evidence="6 7" key="1">
    <citation type="submission" date="2024-09" db="EMBL/GenBank/DDBJ databases">
        <authorList>
            <person name="D'Angelo T."/>
        </authorList>
    </citation>
    <scope>NUCLEOTIDE SEQUENCE [LARGE SCALE GENOMIC DNA]</scope>
    <source>
        <strain evidence="6">SAG AM-320-E07</strain>
    </source>
</reference>
<evidence type="ECO:0000313" key="6">
    <source>
        <dbReference type="EMBL" id="MFC1573446.1"/>
    </source>
</evidence>
<dbReference type="Gene3D" id="3.40.190.10">
    <property type="entry name" value="Periplasmic binding protein-like II"/>
    <property type="match status" value="1"/>
</dbReference>
<protein>
    <submittedName>
        <fullName evidence="6">LysR family transcriptional regulator</fullName>
    </submittedName>
</protein>
<dbReference type="PANTHER" id="PTHR30126:SF40">
    <property type="entry name" value="HTH-TYPE TRANSCRIPTIONAL REGULATOR GLTR"/>
    <property type="match status" value="1"/>
</dbReference>
<dbReference type="InterPro" id="IPR036390">
    <property type="entry name" value="WH_DNA-bd_sf"/>
</dbReference>